<dbReference type="OrthoDB" id="9812349at2"/>
<feature type="transmembrane region" description="Helical" evidence="2">
    <location>
        <begin position="24"/>
        <end position="48"/>
    </location>
</feature>
<dbReference type="GO" id="GO:0005886">
    <property type="term" value="C:plasma membrane"/>
    <property type="evidence" value="ECO:0007669"/>
    <property type="project" value="TreeGrafter"/>
</dbReference>
<feature type="region of interest" description="Disordered" evidence="1">
    <location>
        <begin position="109"/>
        <end position="128"/>
    </location>
</feature>
<dbReference type="EMBL" id="PNCI01000027">
    <property type="protein sequence ID" value="TMP28199.1"/>
    <property type="molecule type" value="Genomic_DNA"/>
</dbReference>
<proteinExistence type="predicted"/>
<evidence type="ECO:0000256" key="2">
    <source>
        <dbReference type="SAM" id="Phobius"/>
    </source>
</evidence>
<reference evidence="3 4" key="1">
    <citation type="submission" date="2018-01" db="EMBL/GenBank/DDBJ databases">
        <authorList>
            <person name="Paulsen S."/>
            <person name="Gram L.K."/>
        </authorList>
    </citation>
    <scope>NUCLEOTIDE SEQUENCE [LARGE SCALE GENOMIC DNA]</scope>
    <source>
        <strain evidence="3 4">S2676</strain>
    </source>
</reference>
<keyword evidence="2" id="KW-0472">Membrane</keyword>
<evidence type="ECO:0000313" key="4">
    <source>
        <dbReference type="Proteomes" id="UP000310249"/>
    </source>
</evidence>
<feature type="transmembrane region" description="Helical" evidence="2">
    <location>
        <begin position="54"/>
        <end position="74"/>
    </location>
</feature>
<protein>
    <submittedName>
        <fullName evidence="3">DUF805 domain-containing protein</fullName>
    </submittedName>
</protein>
<organism evidence="3 4">
    <name type="scientific">Pseudoalteromonas rubra</name>
    <dbReference type="NCBI Taxonomy" id="43658"/>
    <lineage>
        <taxon>Bacteria</taxon>
        <taxon>Pseudomonadati</taxon>
        <taxon>Pseudomonadota</taxon>
        <taxon>Gammaproteobacteria</taxon>
        <taxon>Alteromonadales</taxon>
        <taxon>Pseudoalteromonadaceae</taxon>
        <taxon>Pseudoalteromonas</taxon>
    </lineage>
</organism>
<dbReference type="AlphaFoldDB" id="A0A5S3WL63"/>
<reference evidence="4" key="2">
    <citation type="submission" date="2019-06" db="EMBL/GenBank/DDBJ databases">
        <title>Co-occurence of chitin degradation, pigmentation and bioactivity in marine Pseudoalteromonas.</title>
        <authorList>
            <person name="Sonnenschein E.C."/>
            <person name="Bech P.K."/>
        </authorList>
    </citation>
    <scope>NUCLEOTIDE SEQUENCE [LARGE SCALE GENOMIC DNA]</scope>
    <source>
        <strain evidence="4">S2676</strain>
    </source>
</reference>
<evidence type="ECO:0000256" key="1">
    <source>
        <dbReference type="SAM" id="MobiDB-lite"/>
    </source>
</evidence>
<dbReference type="PANTHER" id="PTHR34980">
    <property type="entry name" value="INNER MEMBRANE PROTEIN-RELATED-RELATED"/>
    <property type="match status" value="1"/>
</dbReference>
<dbReference type="InterPro" id="IPR008523">
    <property type="entry name" value="DUF805"/>
</dbReference>
<sequence>MIDSYLSVLKNYTEFKGRARRKEYWLFMLCNLIVMIVLGLIDMMLGLYSEEAGVGLVSGLYALAVIIPSIAVGVRRLHDIGRSGWWLLLTFVPLVGPLVLLVFNVMDSKPGENEYGPNPKEAPQAELA</sequence>
<keyword evidence="2" id="KW-1133">Transmembrane helix</keyword>
<comment type="caution">
    <text evidence="3">The sequence shown here is derived from an EMBL/GenBank/DDBJ whole genome shotgun (WGS) entry which is preliminary data.</text>
</comment>
<accession>A0A5S3WL63</accession>
<dbReference type="PANTHER" id="PTHR34980:SF2">
    <property type="entry name" value="INNER MEMBRANE PROTEIN YHAH-RELATED"/>
    <property type="match status" value="1"/>
</dbReference>
<dbReference type="Proteomes" id="UP000310249">
    <property type="component" value="Unassembled WGS sequence"/>
</dbReference>
<feature type="transmembrane region" description="Helical" evidence="2">
    <location>
        <begin position="86"/>
        <end position="106"/>
    </location>
</feature>
<dbReference type="Pfam" id="PF05656">
    <property type="entry name" value="DUF805"/>
    <property type="match status" value="1"/>
</dbReference>
<gene>
    <name evidence="3" type="ORF">CWB99_12370</name>
</gene>
<keyword evidence="2" id="KW-0812">Transmembrane</keyword>
<evidence type="ECO:0000313" key="3">
    <source>
        <dbReference type="EMBL" id="TMP28199.1"/>
    </source>
</evidence>
<name>A0A5S3WL63_9GAMM</name>